<accession>A0A543JD74</accession>
<name>A0A543JD74_9PSEU</name>
<dbReference type="Gene3D" id="1.20.140.10">
    <property type="entry name" value="Butyryl-CoA Dehydrogenase, subunit A, domain 3"/>
    <property type="match status" value="1"/>
</dbReference>
<dbReference type="Gene3D" id="2.40.110.10">
    <property type="entry name" value="Butyryl-CoA Dehydrogenase, subunit A, domain 2"/>
    <property type="match status" value="1"/>
</dbReference>
<dbReference type="InterPro" id="IPR046373">
    <property type="entry name" value="Acyl-CoA_Oxase/DH_mid-dom_sf"/>
</dbReference>
<evidence type="ECO:0000256" key="1">
    <source>
        <dbReference type="ARBA" id="ARBA00009347"/>
    </source>
</evidence>
<dbReference type="RefSeq" id="WP_141978791.1">
    <property type="nucleotide sequence ID" value="NZ_VFPP01000001.1"/>
</dbReference>
<dbReference type="CDD" id="cd00567">
    <property type="entry name" value="ACAD"/>
    <property type="match status" value="1"/>
</dbReference>
<protein>
    <submittedName>
        <fullName evidence="5">Acyl-CoA dehydrogenase</fullName>
    </submittedName>
</protein>
<keyword evidence="6" id="KW-1185">Reference proteome</keyword>
<dbReference type="InterPro" id="IPR036250">
    <property type="entry name" value="AcylCo_DH-like_C"/>
</dbReference>
<evidence type="ECO:0000313" key="6">
    <source>
        <dbReference type="Proteomes" id="UP000316628"/>
    </source>
</evidence>
<evidence type="ECO:0000313" key="5">
    <source>
        <dbReference type="EMBL" id="TQM80731.1"/>
    </source>
</evidence>
<dbReference type="SUPFAM" id="SSF56645">
    <property type="entry name" value="Acyl-CoA dehydrogenase NM domain-like"/>
    <property type="match status" value="1"/>
</dbReference>
<gene>
    <name evidence="5" type="ORF">FHX81_3078</name>
</gene>
<dbReference type="Proteomes" id="UP000316628">
    <property type="component" value="Unassembled WGS sequence"/>
</dbReference>
<reference evidence="5 6" key="1">
    <citation type="submission" date="2019-06" db="EMBL/GenBank/DDBJ databases">
        <title>Sequencing the genomes of 1000 actinobacteria strains.</title>
        <authorList>
            <person name="Klenk H.-P."/>
        </authorList>
    </citation>
    <scope>NUCLEOTIDE SEQUENCE [LARGE SCALE GENOMIC DNA]</scope>
    <source>
        <strain evidence="5 6">DSM 45456</strain>
    </source>
</reference>
<dbReference type="GO" id="GO:0005886">
    <property type="term" value="C:plasma membrane"/>
    <property type="evidence" value="ECO:0007669"/>
    <property type="project" value="TreeGrafter"/>
</dbReference>
<comment type="caution">
    <text evidence="5">The sequence shown here is derived from an EMBL/GenBank/DDBJ whole genome shotgun (WGS) entry which is preliminary data.</text>
</comment>
<dbReference type="GO" id="GO:0003995">
    <property type="term" value="F:acyl-CoA dehydrogenase activity"/>
    <property type="evidence" value="ECO:0007669"/>
    <property type="project" value="TreeGrafter"/>
</dbReference>
<proteinExistence type="inferred from homology"/>
<dbReference type="PANTHER" id="PTHR43884:SF19">
    <property type="entry name" value="ACYL-COA DEHYDROGENASE FADE4-RELATED"/>
    <property type="match status" value="1"/>
</dbReference>
<dbReference type="PANTHER" id="PTHR43884">
    <property type="entry name" value="ACYL-COA DEHYDROGENASE"/>
    <property type="match status" value="1"/>
</dbReference>
<dbReference type="InterPro" id="IPR009100">
    <property type="entry name" value="AcylCoA_DH/oxidase_NM_dom_sf"/>
</dbReference>
<dbReference type="InterPro" id="IPR009075">
    <property type="entry name" value="AcylCo_DH/oxidase_C"/>
</dbReference>
<dbReference type="OrthoDB" id="5427839at2"/>
<evidence type="ECO:0000259" key="4">
    <source>
        <dbReference type="Pfam" id="PF00441"/>
    </source>
</evidence>
<dbReference type="AlphaFoldDB" id="A0A543JD74"/>
<sequence>MLFDPNTHDFGHLDAESRRLLRVTVDWFEERGKRRLIADDQAKVWYTEFLDFVAREKLFATFCTPAAEAGGSPDKRWDAARNAALSEVLGFYGLQYWYAWQVTVLGLGPIWMSDNAAARAKAAELLDRGSVFAFGLSEKEHGADVYSTDMVLTPTDTGFTASGGKYYIGNGNVAGMVSVFGRRADVEGPDGYVFFAVDSQHEKFELVKNVVDSQMFVSEFRLHDYPVTAADVLHTGAEAFSAALNTVNVGKFNLCTASVGINEHAFYEAITHAHNRVLYGKRVTDFPHVRQNFVDAYARLVAMKLFSDRSVDYFRSASPEDRRYLLFNPITKMKVTSEGERVVDLLWDVIAAKGFEKDTYFSMAARDIRALPKLEGTVHVNLALVLKFMPNYLFQPATYAEVPTRHDPADDGFFWRQGPARGLGRIRFHDWETAYREHADVPNVARFHEQAQALRTLLTTAAPDDEQQRDLDFLLNLGHLFTLVVYGQLVLEQATITRLDVDVLDQVFDVLVRDFSAYAVALHGKASSTEAQQAWAVEQVRKPVVDRARFDRVWTAVAALSGAYDMRP</sequence>
<feature type="domain" description="Acyl-CoA dehydrogenase/oxidase C-terminal" evidence="4">
    <location>
        <begin position="240"/>
        <end position="387"/>
    </location>
</feature>
<evidence type="ECO:0000256" key="3">
    <source>
        <dbReference type="ARBA" id="ARBA00022827"/>
    </source>
</evidence>
<dbReference type="Pfam" id="PF00441">
    <property type="entry name" value="Acyl-CoA_dh_1"/>
    <property type="match status" value="1"/>
</dbReference>
<dbReference type="EMBL" id="VFPP01000001">
    <property type="protein sequence ID" value="TQM80731.1"/>
    <property type="molecule type" value="Genomic_DNA"/>
</dbReference>
<organism evidence="5 6">
    <name type="scientific">Saccharothrix saharensis</name>
    <dbReference type="NCBI Taxonomy" id="571190"/>
    <lineage>
        <taxon>Bacteria</taxon>
        <taxon>Bacillati</taxon>
        <taxon>Actinomycetota</taxon>
        <taxon>Actinomycetes</taxon>
        <taxon>Pseudonocardiales</taxon>
        <taxon>Pseudonocardiaceae</taxon>
        <taxon>Saccharothrix</taxon>
    </lineage>
</organism>
<keyword evidence="2" id="KW-0285">Flavoprotein</keyword>
<comment type="similarity">
    <text evidence="1">Belongs to the acyl-CoA dehydrogenase family.</text>
</comment>
<evidence type="ECO:0000256" key="2">
    <source>
        <dbReference type="ARBA" id="ARBA00022630"/>
    </source>
</evidence>
<keyword evidence="3" id="KW-0274">FAD</keyword>
<dbReference type="SUPFAM" id="SSF47203">
    <property type="entry name" value="Acyl-CoA dehydrogenase C-terminal domain-like"/>
    <property type="match status" value="1"/>
</dbReference>